<organism evidence="2 3">
    <name type="scientific">Tritrichomonas foetus</name>
    <dbReference type="NCBI Taxonomy" id="1144522"/>
    <lineage>
        <taxon>Eukaryota</taxon>
        <taxon>Metamonada</taxon>
        <taxon>Parabasalia</taxon>
        <taxon>Tritrichomonadida</taxon>
        <taxon>Tritrichomonadidae</taxon>
        <taxon>Tritrichomonas</taxon>
    </lineage>
</organism>
<dbReference type="SUPFAM" id="SSF48371">
    <property type="entry name" value="ARM repeat"/>
    <property type="match status" value="1"/>
</dbReference>
<dbReference type="InterPro" id="IPR057567">
    <property type="entry name" value="TPR_TTI1_C"/>
</dbReference>
<protein>
    <recommendedName>
        <fullName evidence="1">TTI1 C-terminal TPR domain-containing protein</fullName>
    </recommendedName>
</protein>
<dbReference type="AlphaFoldDB" id="A0A1J4L288"/>
<dbReference type="EMBL" id="MLAK01000001">
    <property type="protein sequence ID" value="OHT17563.1"/>
    <property type="molecule type" value="Genomic_DNA"/>
</dbReference>
<reference evidence="2" key="1">
    <citation type="submission" date="2016-10" db="EMBL/GenBank/DDBJ databases">
        <authorList>
            <person name="Benchimol M."/>
            <person name="Almeida L.G."/>
            <person name="Vasconcelos A.T."/>
            <person name="Perreira-Neves A."/>
            <person name="Rosa I.A."/>
            <person name="Tasca T."/>
            <person name="Bogo M.R."/>
            <person name="de Souza W."/>
        </authorList>
    </citation>
    <scope>NUCLEOTIDE SEQUENCE [LARGE SCALE GENOMIC DNA]</scope>
    <source>
        <strain evidence="2">K</strain>
    </source>
</reference>
<dbReference type="PANTHER" id="PTHR18460:SF3">
    <property type="entry name" value="TELO2-INTERACTING PROTEIN 1 HOMOLOG"/>
    <property type="match status" value="1"/>
</dbReference>
<comment type="caution">
    <text evidence="2">The sequence shown here is derived from an EMBL/GenBank/DDBJ whole genome shotgun (WGS) entry which is preliminary data.</text>
</comment>
<dbReference type="GO" id="GO:0005737">
    <property type="term" value="C:cytoplasm"/>
    <property type="evidence" value="ECO:0007669"/>
    <property type="project" value="TreeGrafter"/>
</dbReference>
<evidence type="ECO:0000313" key="3">
    <source>
        <dbReference type="Proteomes" id="UP000179807"/>
    </source>
</evidence>
<dbReference type="Pfam" id="PF21547">
    <property type="entry name" value="TTI1"/>
    <property type="match status" value="1"/>
</dbReference>
<dbReference type="Gene3D" id="1.25.10.10">
    <property type="entry name" value="Leucine-rich Repeat Variant"/>
    <property type="match status" value="1"/>
</dbReference>
<feature type="domain" description="TTI1 C-terminal TPR" evidence="1">
    <location>
        <begin position="601"/>
        <end position="779"/>
    </location>
</feature>
<dbReference type="InterPro" id="IPR016024">
    <property type="entry name" value="ARM-type_fold"/>
</dbReference>
<gene>
    <name evidence="2" type="ORF">TRFO_00802</name>
</gene>
<dbReference type="PANTHER" id="PTHR18460">
    <property type="entry name" value="TEL2 INTERACTING PROTEIN 1 TTI1 FAMILY MEMBER"/>
    <property type="match status" value="1"/>
</dbReference>
<name>A0A1J4L288_9EUKA</name>
<dbReference type="InterPro" id="IPR049362">
    <property type="entry name" value="TTI1_rpt"/>
</dbReference>
<proteinExistence type="predicted"/>
<evidence type="ECO:0000259" key="1">
    <source>
        <dbReference type="Pfam" id="PF24181"/>
    </source>
</evidence>
<dbReference type="Proteomes" id="UP000179807">
    <property type="component" value="Unassembled WGS sequence"/>
</dbReference>
<accession>A0A1J4L288</accession>
<keyword evidence="3" id="KW-1185">Reference proteome</keyword>
<dbReference type="Pfam" id="PF24181">
    <property type="entry name" value="TPR_TTI1_C"/>
    <property type="match status" value="1"/>
</dbReference>
<evidence type="ECO:0000313" key="2">
    <source>
        <dbReference type="EMBL" id="OHT17563.1"/>
    </source>
</evidence>
<dbReference type="InterPro" id="IPR011989">
    <property type="entry name" value="ARM-like"/>
</dbReference>
<dbReference type="RefSeq" id="XP_068370699.1">
    <property type="nucleotide sequence ID" value="XM_068489718.1"/>
</dbReference>
<sequence length="817" mass="91863">MNDKINWNRITQIIADLERATTKEKAIREPSEQLKEFQYTLQNSDDIAKNICCFLFQQSILPLIGDENLSSTLIEGILILFSDILDLKIKLSVKAVEASQLICFVLKHGLELGNQRELFEEIGTVAFTVLSKLVEETTDVREAAFLISVSLDYATKSTLVHGYPSLSYLKKLLLSIPAENLKSVLPGVSVALTTLISNKNRHQVVIESIEILQWMWTTCNLTEDDASKLSELINRIFEQKLDNPKCRVARVNMSGILLEKCSEIMKDGLSPCIKCLFAAISDESQKVQESAEKPVLNLGGSIQISAVFEQCVNDLMRFARSADEHKRLSLLQSIAGIISINTNNPDFKVQLLTSLHSLTTALVTVSEIYTNDDLICEVNGGFILHRRLYLNTALHFSAFQTILINLPTDDFVDVLIDVLAENPYFAPEIFSIFEIVSSTGPKELMMSVIEQSNWWNPQKSNPRAVLTLEIVLETTAKLCGTAMLQKLLYRLIECLASPHPTVVQTAQAALEEISPNKNVAKLLMDNVDYITDRLIARLQFVDVSPEVLTVFSAILSVDGDISDLLSHLMPRIYELLDTRDSFSLPILRMFPRVAIKIPSQVEQVIDRSIHFVLAPSISLQCAALDSIIAAIPLFEDHDKLLPMIHQMWAPSVLIMKSSADCSNSAARRAVNVCETALLAERSFVRARVRELLPLFSELVEGNLKLLESNPEHRHALKMMHSLLDLFLTALEGDNIFDCMELEVFKTLLFCFEQKVKPELTDKALKCLSFLYQSSKAFVWTLMMEVSQKYPVGQLPIKKTQYFESVSRDVRLFVGKLL</sequence>
<dbReference type="GeneID" id="94824422"/>
<dbReference type="OrthoDB" id="49511at2759"/>
<dbReference type="VEuPathDB" id="TrichDB:TRFO_00802"/>
<dbReference type="InterPro" id="IPR052587">
    <property type="entry name" value="TELO2-interacting_protein_1"/>
</dbReference>